<reference evidence="2" key="1">
    <citation type="journal article" date="2014" name="Int. J. Syst. Evol. Microbiol.">
        <title>Complete genome sequence of Corynebacterium casei LMG S-19264T (=DSM 44701T), isolated from a smear-ripened cheese.</title>
        <authorList>
            <consortium name="US DOE Joint Genome Institute (JGI-PGF)"/>
            <person name="Walter F."/>
            <person name="Albersmeier A."/>
            <person name="Kalinowski J."/>
            <person name="Ruckert C."/>
        </authorList>
    </citation>
    <scope>NUCLEOTIDE SEQUENCE</scope>
    <source>
        <strain evidence="2">VKM B-2347</strain>
    </source>
</reference>
<dbReference type="NCBIfam" id="NF011990">
    <property type="entry name" value="PRK15446.2-6"/>
    <property type="match status" value="1"/>
</dbReference>
<dbReference type="NCBIfam" id="TIGR02318">
    <property type="entry name" value="phosphono_phnM"/>
    <property type="match status" value="1"/>
</dbReference>
<dbReference type="PANTHER" id="PTHR43135:SF3">
    <property type="entry name" value="ALPHA-D-RIBOSE 1-METHYLPHOSPHONATE 5-TRIPHOSPHATE DIPHOSPHATASE"/>
    <property type="match status" value="1"/>
</dbReference>
<accession>A0A9W6J1U2</accession>
<dbReference type="InterPro" id="IPR032466">
    <property type="entry name" value="Metal_Hydrolase"/>
</dbReference>
<sequence length="379" mass="40266">METILTNARLVLPDRVVDGTLVHEDGLIREIAEGRSAAAGAIDCEGDLVAPGLVEVHTDNLEKHFVPRPGVIWPNPLAAALVHDIQMAGAGVTTVCDAVCAGGYDADNDYRRAIFHDMVDAIETGVAENVFRIDHRLHLRCELSDPQFPEDVAPHVGRPLVALASLMDHTPGQRQWRNLADLRRFMTGEGLNVADADALLEKRMRNGAEAVAENWPLAVRLFREQGVPLASHDDTTAADVAQSVAAGCAISEFPTTLEAARAAHDAGLPTVGGAPNVVRGGSHSGGVAIEELARAGVLDALSSDYVPASLLQAVERLTRTVGMALHDAFALVTSRPAAMLGFADRGRLAVGLRADLVRLRFLKETPVVRGLVSAGRSVL</sequence>
<evidence type="ECO:0000313" key="3">
    <source>
        <dbReference type="Proteomes" id="UP001143372"/>
    </source>
</evidence>
<dbReference type="NCBIfam" id="NF011984">
    <property type="entry name" value="PRK15446.1-5"/>
    <property type="match status" value="1"/>
</dbReference>
<evidence type="ECO:0000313" key="2">
    <source>
        <dbReference type="EMBL" id="GLK67849.1"/>
    </source>
</evidence>
<dbReference type="AlphaFoldDB" id="A0A9W6J1U2"/>
<dbReference type="Gene3D" id="3.20.20.140">
    <property type="entry name" value="Metal-dependent hydrolases"/>
    <property type="match status" value="1"/>
</dbReference>
<organism evidence="2 3">
    <name type="scientific">Hansschlegelia plantiphila</name>
    <dbReference type="NCBI Taxonomy" id="374655"/>
    <lineage>
        <taxon>Bacteria</taxon>
        <taxon>Pseudomonadati</taxon>
        <taxon>Pseudomonadota</taxon>
        <taxon>Alphaproteobacteria</taxon>
        <taxon>Hyphomicrobiales</taxon>
        <taxon>Methylopilaceae</taxon>
        <taxon>Hansschlegelia</taxon>
    </lineage>
</organism>
<dbReference type="Gene3D" id="2.30.40.10">
    <property type="entry name" value="Urease, subunit C, domain 1"/>
    <property type="match status" value="1"/>
</dbReference>
<dbReference type="InterPro" id="IPR011059">
    <property type="entry name" value="Metal-dep_hydrolase_composite"/>
</dbReference>
<gene>
    <name evidence="2" type="ORF">GCM10008179_14870</name>
</gene>
<dbReference type="InterPro" id="IPR012696">
    <property type="entry name" value="PhnM"/>
</dbReference>
<dbReference type="RefSeq" id="WP_271168097.1">
    <property type="nucleotide sequence ID" value="NZ_BSFI01000007.1"/>
</dbReference>
<comment type="caution">
    <text evidence="2">The sequence shown here is derived from an EMBL/GenBank/DDBJ whole genome shotgun (WGS) entry which is preliminary data.</text>
</comment>
<proteinExistence type="predicted"/>
<dbReference type="PANTHER" id="PTHR43135">
    <property type="entry name" value="ALPHA-D-RIBOSE 1-METHYLPHOSPHONATE 5-TRIPHOSPHATE DIPHOSPHATASE"/>
    <property type="match status" value="1"/>
</dbReference>
<protein>
    <submittedName>
        <fullName evidence="2">Amidohydrolase</fullName>
    </submittedName>
</protein>
<dbReference type="Pfam" id="PF07969">
    <property type="entry name" value="Amidohydro_3"/>
    <property type="match status" value="1"/>
</dbReference>
<dbReference type="PIRSF" id="PIRSF038971">
    <property type="entry name" value="PhnM"/>
    <property type="match status" value="1"/>
</dbReference>
<dbReference type="Proteomes" id="UP001143372">
    <property type="component" value="Unassembled WGS sequence"/>
</dbReference>
<dbReference type="GO" id="GO:0019700">
    <property type="term" value="P:organic phosphonate catabolic process"/>
    <property type="evidence" value="ECO:0007669"/>
    <property type="project" value="InterPro"/>
</dbReference>
<feature type="domain" description="Amidohydrolase 3" evidence="1">
    <location>
        <begin position="204"/>
        <end position="360"/>
    </location>
</feature>
<dbReference type="SUPFAM" id="SSF51338">
    <property type="entry name" value="Composite domain of metallo-dependent hydrolases"/>
    <property type="match status" value="1"/>
</dbReference>
<name>A0A9W6J1U2_9HYPH</name>
<dbReference type="SUPFAM" id="SSF51556">
    <property type="entry name" value="Metallo-dependent hydrolases"/>
    <property type="match status" value="1"/>
</dbReference>
<reference evidence="2" key="2">
    <citation type="submission" date="2023-01" db="EMBL/GenBank/DDBJ databases">
        <authorList>
            <person name="Sun Q."/>
            <person name="Evtushenko L."/>
        </authorList>
    </citation>
    <scope>NUCLEOTIDE SEQUENCE</scope>
    <source>
        <strain evidence="2">VKM B-2347</strain>
    </source>
</reference>
<evidence type="ECO:0000259" key="1">
    <source>
        <dbReference type="Pfam" id="PF07969"/>
    </source>
</evidence>
<dbReference type="InterPro" id="IPR051781">
    <property type="entry name" value="Metallo-dep_Hydrolase"/>
</dbReference>
<dbReference type="EMBL" id="BSFI01000007">
    <property type="protein sequence ID" value="GLK67849.1"/>
    <property type="molecule type" value="Genomic_DNA"/>
</dbReference>
<dbReference type="GO" id="GO:0016810">
    <property type="term" value="F:hydrolase activity, acting on carbon-nitrogen (but not peptide) bonds"/>
    <property type="evidence" value="ECO:0007669"/>
    <property type="project" value="InterPro"/>
</dbReference>
<dbReference type="InterPro" id="IPR013108">
    <property type="entry name" value="Amidohydro_3"/>
</dbReference>
<keyword evidence="3" id="KW-1185">Reference proteome</keyword>